<accession>Q2GEL7</accession>
<organism evidence="1 2">
    <name type="scientific">Ehrlichia sennetsu (strain ATCC VR-367 / Miyayama)</name>
    <name type="common">Neorickettsia sennetsu</name>
    <dbReference type="NCBI Taxonomy" id="222891"/>
    <lineage>
        <taxon>Bacteria</taxon>
        <taxon>Pseudomonadati</taxon>
        <taxon>Pseudomonadota</taxon>
        <taxon>Alphaproteobacteria</taxon>
        <taxon>Rickettsiales</taxon>
        <taxon>Anaplasmataceae</taxon>
        <taxon>Ehrlichia</taxon>
    </lineage>
</organism>
<name>Q2GEL7_EHRS3</name>
<proteinExistence type="predicted"/>
<gene>
    <name evidence="1" type="ordered locus">NSE_0184</name>
</gene>
<dbReference type="EMBL" id="CP000237">
    <property type="protein sequence ID" value="ABD46127.1"/>
    <property type="molecule type" value="Genomic_DNA"/>
</dbReference>
<dbReference type="HOGENOM" id="CLU_2753748_0_0_5"/>
<dbReference type="Proteomes" id="UP000001942">
    <property type="component" value="Chromosome"/>
</dbReference>
<sequence length="70" mass="7952">MLTTQCLQETSSRGPSYVPCWLLYQFDIGIDGVLEGIKAAEVTHAQFLQNYVYKHIAKRFTRMLCYCGSG</sequence>
<protein>
    <submittedName>
        <fullName evidence="1">Uncharacterized protein</fullName>
    </submittedName>
</protein>
<evidence type="ECO:0000313" key="2">
    <source>
        <dbReference type="Proteomes" id="UP000001942"/>
    </source>
</evidence>
<keyword evidence="2" id="KW-1185">Reference proteome</keyword>
<reference evidence="1 2" key="1">
    <citation type="journal article" date="2006" name="PLoS Genet.">
        <title>Comparative genomics of emerging human ehrlichiosis agents.</title>
        <authorList>
            <person name="Dunning Hotopp J.C."/>
            <person name="Lin M."/>
            <person name="Madupu R."/>
            <person name="Crabtree J."/>
            <person name="Angiuoli S.V."/>
            <person name="Eisen J.A."/>
            <person name="Seshadri R."/>
            <person name="Ren Q."/>
            <person name="Wu M."/>
            <person name="Utterback T.R."/>
            <person name="Smith S."/>
            <person name="Lewis M."/>
            <person name="Khouri H."/>
            <person name="Zhang C."/>
            <person name="Niu H."/>
            <person name="Lin Q."/>
            <person name="Ohashi N."/>
            <person name="Zhi N."/>
            <person name="Nelson W."/>
            <person name="Brinkac L.M."/>
            <person name="Dodson R.J."/>
            <person name="Rosovitz M.J."/>
            <person name="Sundaram J."/>
            <person name="Daugherty S.C."/>
            <person name="Davidsen T."/>
            <person name="Durkin A.S."/>
            <person name="Gwinn M."/>
            <person name="Haft D.H."/>
            <person name="Selengut J.D."/>
            <person name="Sullivan S.A."/>
            <person name="Zafar N."/>
            <person name="Zhou L."/>
            <person name="Benahmed F."/>
            <person name="Forberger H."/>
            <person name="Halpin R."/>
            <person name="Mulligan S."/>
            <person name="Robinson J."/>
            <person name="White O."/>
            <person name="Rikihisa Y."/>
            <person name="Tettelin H."/>
        </authorList>
    </citation>
    <scope>NUCLEOTIDE SEQUENCE [LARGE SCALE GENOMIC DNA]</scope>
    <source>
        <strain evidence="2">ATCC VR-367 / Miyayama</strain>
    </source>
</reference>
<evidence type="ECO:0000313" key="1">
    <source>
        <dbReference type="EMBL" id="ABD46127.1"/>
    </source>
</evidence>
<dbReference type="KEGG" id="nse:NSE_0184"/>
<dbReference type="AlphaFoldDB" id="Q2GEL7"/>